<organism evidence="2 3">
    <name type="scientific">Rhizopus stolonifer</name>
    <name type="common">Rhizopus nigricans</name>
    <dbReference type="NCBI Taxonomy" id="4846"/>
    <lineage>
        <taxon>Eukaryota</taxon>
        <taxon>Fungi</taxon>
        <taxon>Fungi incertae sedis</taxon>
        <taxon>Mucoromycota</taxon>
        <taxon>Mucoromycotina</taxon>
        <taxon>Mucoromycetes</taxon>
        <taxon>Mucorales</taxon>
        <taxon>Mucorineae</taxon>
        <taxon>Rhizopodaceae</taxon>
        <taxon>Rhizopus</taxon>
    </lineage>
</organism>
<keyword evidence="3" id="KW-1185">Reference proteome</keyword>
<feature type="signal peptide" evidence="1">
    <location>
        <begin position="1"/>
        <end position="21"/>
    </location>
</feature>
<name>A0A367JR90_RHIST</name>
<dbReference type="Proteomes" id="UP000253551">
    <property type="component" value="Unassembled WGS sequence"/>
</dbReference>
<accession>A0A367JR90</accession>
<evidence type="ECO:0000313" key="3">
    <source>
        <dbReference type="Proteomes" id="UP000253551"/>
    </source>
</evidence>
<dbReference type="AlphaFoldDB" id="A0A367JR90"/>
<feature type="chain" id="PRO_5016570696" evidence="1">
    <location>
        <begin position="22"/>
        <end position="107"/>
    </location>
</feature>
<keyword evidence="1" id="KW-0732">Signal</keyword>
<dbReference type="EMBL" id="PJQM01002844">
    <property type="protein sequence ID" value="RCH92405.1"/>
    <property type="molecule type" value="Genomic_DNA"/>
</dbReference>
<protein>
    <submittedName>
        <fullName evidence="2">Uncharacterized protein</fullName>
    </submittedName>
</protein>
<proteinExistence type="predicted"/>
<reference evidence="2 3" key="1">
    <citation type="journal article" date="2018" name="G3 (Bethesda)">
        <title>Phylogenetic and Phylogenomic Definition of Rhizopus Species.</title>
        <authorList>
            <person name="Gryganskyi A.P."/>
            <person name="Golan J."/>
            <person name="Dolatabadi S."/>
            <person name="Mondo S."/>
            <person name="Robb S."/>
            <person name="Idnurm A."/>
            <person name="Muszewska A."/>
            <person name="Steczkiewicz K."/>
            <person name="Masonjones S."/>
            <person name="Liao H.L."/>
            <person name="Gajdeczka M.T."/>
            <person name="Anike F."/>
            <person name="Vuek A."/>
            <person name="Anishchenko I.M."/>
            <person name="Voigt K."/>
            <person name="de Hoog G.S."/>
            <person name="Smith M.E."/>
            <person name="Heitman J."/>
            <person name="Vilgalys R."/>
            <person name="Stajich J.E."/>
        </authorList>
    </citation>
    <scope>NUCLEOTIDE SEQUENCE [LARGE SCALE GENOMIC DNA]</scope>
    <source>
        <strain evidence="2 3">LSU 92-RS-03</strain>
    </source>
</reference>
<sequence length="107" mass="12169">MHLCHLVAIVFALCYISLYEAAHITKRQLVSPTIIDWVEGLCFLPVKGLSDVLRNSDEGLKVYQDMFCEQTIAYDESKKEEVKALLKSIEATNKYISSILLQLASRF</sequence>
<evidence type="ECO:0000313" key="2">
    <source>
        <dbReference type="EMBL" id="RCH92405.1"/>
    </source>
</evidence>
<comment type="caution">
    <text evidence="2">The sequence shown here is derived from an EMBL/GenBank/DDBJ whole genome shotgun (WGS) entry which is preliminary data.</text>
</comment>
<gene>
    <name evidence="2" type="ORF">CU098_009283</name>
</gene>
<evidence type="ECO:0000256" key="1">
    <source>
        <dbReference type="SAM" id="SignalP"/>
    </source>
</evidence>